<organism evidence="1 2">
    <name type="scientific">Raineya orbicola</name>
    <dbReference type="NCBI Taxonomy" id="2016530"/>
    <lineage>
        <taxon>Bacteria</taxon>
        <taxon>Pseudomonadati</taxon>
        <taxon>Bacteroidota</taxon>
        <taxon>Cytophagia</taxon>
        <taxon>Cytophagales</taxon>
        <taxon>Raineyaceae</taxon>
        <taxon>Raineya</taxon>
    </lineage>
</organism>
<keyword evidence="2" id="KW-1185">Reference proteome</keyword>
<dbReference type="Proteomes" id="UP000233387">
    <property type="component" value="Unassembled WGS sequence"/>
</dbReference>
<dbReference type="EMBL" id="NKXO01000048">
    <property type="protein sequence ID" value="PKQ66439.1"/>
    <property type="molecule type" value="Genomic_DNA"/>
</dbReference>
<name>A0A2N3I818_9BACT</name>
<sequence>MLEALVNNILHKQCCTKHELRYHEVTQDSYFNDDEYFIVQEHQSLGTPTGYFSDSEIIEFNHTAPNQIFTINTGYFEFLSTNPSKTARGYLLTILERESKTKEKPQSTTIELVTNQDNEITKVKAYANIPSE</sequence>
<evidence type="ECO:0000313" key="2">
    <source>
        <dbReference type="Proteomes" id="UP000233387"/>
    </source>
</evidence>
<protein>
    <submittedName>
        <fullName evidence="1">Uncharacterized protein</fullName>
    </submittedName>
</protein>
<evidence type="ECO:0000313" key="1">
    <source>
        <dbReference type="EMBL" id="PKQ66439.1"/>
    </source>
</evidence>
<dbReference type="RefSeq" id="WP_101359652.1">
    <property type="nucleotide sequence ID" value="NZ_NKXO01000048.1"/>
</dbReference>
<proteinExistence type="predicted"/>
<reference evidence="1 2" key="1">
    <citation type="submission" date="2017-06" db="EMBL/GenBank/DDBJ databases">
        <title>Raineya orbicola gen. nov., sp. nov. a slightly thermophilic bacterium of the phylum Bacteroidetes and the description of Raineyaceae fam. nov.</title>
        <authorList>
            <person name="Albuquerque L."/>
            <person name="Polonia A.R.M."/>
            <person name="Barroso C."/>
            <person name="Froufe H.J.C."/>
            <person name="Lage O."/>
            <person name="Lobo-Da-Cunha A."/>
            <person name="Egas C."/>
            <person name="Da Costa M.S."/>
        </authorList>
    </citation>
    <scope>NUCLEOTIDE SEQUENCE [LARGE SCALE GENOMIC DNA]</scope>
    <source>
        <strain evidence="1 2">SPSPC-11</strain>
    </source>
</reference>
<accession>A0A2N3I818</accession>
<dbReference type="AlphaFoldDB" id="A0A2N3I818"/>
<comment type="caution">
    <text evidence="1">The sequence shown here is derived from an EMBL/GenBank/DDBJ whole genome shotgun (WGS) entry which is preliminary data.</text>
</comment>
<gene>
    <name evidence="1" type="ORF">Rain11_2390</name>
</gene>